<dbReference type="Proteomes" id="UP000184330">
    <property type="component" value="Unassembled WGS sequence"/>
</dbReference>
<feature type="domain" description="Glycosyl hydrolase family 95 catalytic" evidence="3">
    <location>
        <begin position="183"/>
        <end position="422"/>
    </location>
</feature>
<evidence type="ECO:0000259" key="1">
    <source>
        <dbReference type="Pfam" id="PF14498"/>
    </source>
</evidence>
<evidence type="ECO:0000259" key="3">
    <source>
        <dbReference type="Pfam" id="PF22124"/>
    </source>
</evidence>
<dbReference type="Pfam" id="PF14498">
    <property type="entry name" value="Glyco_hyd_65N_2"/>
    <property type="match status" value="2"/>
</dbReference>
<dbReference type="Gene3D" id="1.50.10.10">
    <property type="match status" value="1"/>
</dbReference>
<dbReference type="AlphaFoldDB" id="A0A1L7WE77"/>
<dbReference type="EMBL" id="FJOG01000001">
    <property type="protein sequence ID" value="CZR51090.1"/>
    <property type="molecule type" value="Genomic_DNA"/>
</dbReference>
<keyword evidence="5" id="KW-1185">Reference proteome</keyword>
<dbReference type="Gene3D" id="2.60.40.1180">
    <property type="entry name" value="Golgi alpha-mannosidase II"/>
    <property type="match status" value="1"/>
</dbReference>
<dbReference type="PANTHER" id="PTHR31084">
    <property type="entry name" value="ALPHA-L-FUCOSIDASE 2"/>
    <property type="match status" value="1"/>
</dbReference>
<protein>
    <recommendedName>
        <fullName evidence="6">Glycosyl hydrolase family 95 N-terminal domain-containing protein</fullName>
    </recommendedName>
</protein>
<feature type="domain" description="Glycosyl hydrolase family 95 N-terminal" evidence="1">
    <location>
        <begin position="44"/>
        <end position="164"/>
    </location>
</feature>
<evidence type="ECO:0000313" key="5">
    <source>
        <dbReference type="Proteomes" id="UP000184330"/>
    </source>
</evidence>
<dbReference type="GO" id="GO:0005975">
    <property type="term" value="P:carbohydrate metabolic process"/>
    <property type="evidence" value="ECO:0007669"/>
    <property type="project" value="InterPro"/>
</dbReference>
<dbReference type="InterPro" id="IPR049053">
    <property type="entry name" value="AFCA-like_C"/>
</dbReference>
<proteinExistence type="predicted"/>
<dbReference type="STRING" id="576137.A0A1L7WE77"/>
<name>A0A1L7WE77_9HELO</name>
<dbReference type="SUPFAM" id="SSF48208">
    <property type="entry name" value="Six-hairpin glycosidases"/>
    <property type="match status" value="2"/>
</dbReference>
<gene>
    <name evidence="4" type="ORF">PAC_00965</name>
</gene>
<organism evidence="4 5">
    <name type="scientific">Phialocephala subalpina</name>
    <dbReference type="NCBI Taxonomy" id="576137"/>
    <lineage>
        <taxon>Eukaryota</taxon>
        <taxon>Fungi</taxon>
        <taxon>Dikarya</taxon>
        <taxon>Ascomycota</taxon>
        <taxon>Pezizomycotina</taxon>
        <taxon>Leotiomycetes</taxon>
        <taxon>Helotiales</taxon>
        <taxon>Mollisiaceae</taxon>
        <taxon>Phialocephala</taxon>
        <taxon>Phialocephala fortinii species complex</taxon>
    </lineage>
</organism>
<dbReference type="OrthoDB" id="2848340at2759"/>
<dbReference type="InterPro" id="IPR008928">
    <property type="entry name" value="6-hairpin_glycosidase_sf"/>
</dbReference>
<evidence type="ECO:0000259" key="2">
    <source>
        <dbReference type="Pfam" id="PF21307"/>
    </source>
</evidence>
<dbReference type="InterPro" id="IPR013780">
    <property type="entry name" value="Glyco_hydro_b"/>
</dbReference>
<feature type="domain" description="Glycosyl hydrolase family 95 catalytic" evidence="3">
    <location>
        <begin position="443"/>
        <end position="489"/>
    </location>
</feature>
<reference evidence="4 5" key="1">
    <citation type="submission" date="2016-03" db="EMBL/GenBank/DDBJ databases">
        <authorList>
            <person name="Ploux O."/>
        </authorList>
    </citation>
    <scope>NUCLEOTIDE SEQUENCE [LARGE SCALE GENOMIC DNA]</scope>
    <source>
        <strain evidence="4 5">UAMH 11012</strain>
    </source>
</reference>
<dbReference type="InterPro" id="IPR012341">
    <property type="entry name" value="6hp_glycosidase-like_sf"/>
</dbReference>
<dbReference type="GO" id="GO:0004560">
    <property type="term" value="F:alpha-L-fucosidase activity"/>
    <property type="evidence" value="ECO:0007669"/>
    <property type="project" value="TreeGrafter"/>
</dbReference>
<dbReference type="Pfam" id="PF22124">
    <property type="entry name" value="Glyco_hydro_95_cat"/>
    <property type="match status" value="2"/>
</dbReference>
<evidence type="ECO:0008006" key="6">
    <source>
        <dbReference type="Google" id="ProtNLM"/>
    </source>
</evidence>
<dbReference type="Pfam" id="PF21307">
    <property type="entry name" value="Glyco_hydro_95_C"/>
    <property type="match status" value="1"/>
</dbReference>
<evidence type="ECO:0000313" key="4">
    <source>
        <dbReference type="EMBL" id="CZR51090.1"/>
    </source>
</evidence>
<feature type="domain" description="Alpha fucosidase A-like C-terminal" evidence="2">
    <location>
        <begin position="491"/>
        <end position="573"/>
    </location>
</feature>
<dbReference type="InterPro" id="IPR027414">
    <property type="entry name" value="GH95_N_dom"/>
</dbReference>
<dbReference type="PANTHER" id="PTHR31084:SF18">
    <property type="entry name" value="GLYCOSYL HYDROLASE FAMILY 95 N-TERMINAL DOMAIN-CONTAINING PROTEIN"/>
    <property type="match status" value="1"/>
</dbReference>
<dbReference type="InterPro" id="IPR054363">
    <property type="entry name" value="GH95_cat"/>
</dbReference>
<dbReference type="Gene3D" id="2.70.98.50">
    <property type="entry name" value="putative glycoside hydrolase family protein from bacillus halodurans"/>
    <property type="match status" value="1"/>
</dbReference>
<accession>A0A1L7WE77</accession>
<feature type="domain" description="Glycosyl hydrolase family 95 N-terminal" evidence="1">
    <location>
        <begin position="7"/>
        <end position="36"/>
    </location>
</feature>
<sequence length="574" mass="63823">MVGPLRLWYKDPASKWPDALPIGNGRLGAMMFVSPSARSTSLFPHSKNKVTNYQRHLDLSDAVTGVFYELDGVCYSRESFSSNPDNVIATRFSASHPSMISFAMRLFRGLDTNVYMDSIEVIGTTLVMRAQTRGNGGIECIGETIVVRNADMAYIMLAAETTFRHNNPEAVCLRLVKEAIHLGYDRLRTRHVEDYRSFFSRVELRIGSEDSQNLAASKSTSERMALARNGVTDLGLIALYYQYGRYLLISSSRPGLKALSATLQGIWNDNMSPPWGSKFTININTEMNYWLAETCNLSECHEPLFSHMKRLQKNGEETARKMYDCSGWVAHHNTDIWADSAPQDRWIPATLWPMGGAWLSTHIWHHFEFSGDKAFLAEAYAVLRGSVEFFLNFPVEKDGYMVTNPSLSLENVYRLPNGEQVSGNFLAAAEVLGKEEDTVLRNRWLEDYEAAMHVREILRTSTHDSLLDDHPPFQIDGNFGATAGITEILVQSHGGEIALLPALPPSWSEGSVKGLCARGGFVLDMTWSSGFLSGAVIESRLGNVCVLKAQRGFSVDDRGKVVVGPVSANVATSF</sequence>